<keyword evidence="4" id="KW-1185">Reference proteome</keyword>
<dbReference type="RefSeq" id="WP_222875974.1">
    <property type="nucleotide sequence ID" value="NZ_AP023361.1"/>
</dbReference>
<reference evidence="3 4" key="1">
    <citation type="submission" date="2020-08" db="EMBL/GenBank/DDBJ databases">
        <title>Genome sequence of Rhizobiales bacterium strain IZ6.</title>
        <authorList>
            <person name="Nakai R."/>
            <person name="Naganuma T."/>
        </authorList>
    </citation>
    <scope>NUCLEOTIDE SEQUENCE [LARGE SCALE GENOMIC DNA]</scope>
    <source>
        <strain evidence="3 4">IZ6</strain>
    </source>
</reference>
<keyword evidence="1" id="KW-1133">Transmembrane helix</keyword>
<dbReference type="Pfam" id="PF07811">
    <property type="entry name" value="TadE"/>
    <property type="match status" value="1"/>
</dbReference>
<dbReference type="InterPro" id="IPR012495">
    <property type="entry name" value="TadE-like_dom"/>
</dbReference>
<evidence type="ECO:0000313" key="3">
    <source>
        <dbReference type="EMBL" id="BCJ92406.1"/>
    </source>
</evidence>
<gene>
    <name evidence="3" type="ORF">IZ6_31410</name>
</gene>
<sequence length="151" mass="16679">MNTLRLIKRFARDRRGASAVEFALVLLPFLVFVFGVMEFGRAMWTREALESVASAGARCMGVLHDSCALSGAYNKDRTVSYVQRRARELQVEIPVGGILLSNNTTCSNVTGFSRVALTYNFKTFVPLILPRFKNGIPLNVASCFPNQPVSS</sequence>
<name>A0A6S6QRZ5_9HYPH</name>
<evidence type="ECO:0000313" key="4">
    <source>
        <dbReference type="Proteomes" id="UP000515317"/>
    </source>
</evidence>
<dbReference type="AlphaFoldDB" id="A0A6S6QRZ5"/>
<organism evidence="3 4">
    <name type="scientific">Terrihabitans soli</name>
    <dbReference type="NCBI Taxonomy" id="708113"/>
    <lineage>
        <taxon>Bacteria</taxon>
        <taxon>Pseudomonadati</taxon>
        <taxon>Pseudomonadota</taxon>
        <taxon>Alphaproteobacteria</taxon>
        <taxon>Hyphomicrobiales</taxon>
        <taxon>Terrihabitans</taxon>
    </lineage>
</organism>
<dbReference type="KEGG" id="tso:IZ6_31410"/>
<keyword evidence="1" id="KW-0472">Membrane</keyword>
<feature type="transmembrane region" description="Helical" evidence="1">
    <location>
        <begin position="20"/>
        <end position="44"/>
    </location>
</feature>
<dbReference type="EMBL" id="AP023361">
    <property type="protein sequence ID" value="BCJ92406.1"/>
    <property type="molecule type" value="Genomic_DNA"/>
</dbReference>
<accession>A0A6S6QRZ5</accession>
<proteinExistence type="predicted"/>
<dbReference type="Proteomes" id="UP000515317">
    <property type="component" value="Chromosome"/>
</dbReference>
<evidence type="ECO:0000259" key="2">
    <source>
        <dbReference type="Pfam" id="PF07811"/>
    </source>
</evidence>
<keyword evidence="1" id="KW-0812">Transmembrane</keyword>
<feature type="domain" description="TadE-like" evidence="2">
    <location>
        <begin position="16"/>
        <end position="58"/>
    </location>
</feature>
<protein>
    <recommendedName>
        <fullName evidence="2">TadE-like domain-containing protein</fullName>
    </recommendedName>
</protein>
<evidence type="ECO:0000256" key="1">
    <source>
        <dbReference type="SAM" id="Phobius"/>
    </source>
</evidence>